<keyword evidence="3" id="KW-1185">Reference proteome</keyword>
<dbReference type="Pfam" id="PF00179">
    <property type="entry name" value="UQ_con"/>
    <property type="match status" value="1"/>
</dbReference>
<dbReference type="EMBL" id="CAJJDN010000013">
    <property type="protein sequence ID" value="CAD8059274.1"/>
    <property type="molecule type" value="Genomic_DNA"/>
</dbReference>
<dbReference type="InterPro" id="IPR050113">
    <property type="entry name" value="Ub_conjugating_enzyme"/>
</dbReference>
<dbReference type="InterPro" id="IPR000608">
    <property type="entry name" value="UBC"/>
</dbReference>
<dbReference type="CDD" id="cd23794">
    <property type="entry name" value="UBCc_UBE2F_UBE2M"/>
    <property type="match status" value="1"/>
</dbReference>
<gene>
    <name evidence="2" type="ORF">PSON_ATCC_30995.1.T0130142</name>
</gene>
<reference evidence="2" key="1">
    <citation type="submission" date="2021-01" db="EMBL/GenBank/DDBJ databases">
        <authorList>
            <consortium name="Genoscope - CEA"/>
            <person name="William W."/>
        </authorList>
    </citation>
    <scope>NUCLEOTIDE SEQUENCE</scope>
</reference>
<name>A0A8S1L929_9CILI</name>
<organism evidence="2 3">
    <name type="scientific">Paramecium sonneborni</name>
    <dbReference type="NCBI Taxonomy" id="65129"/>
    <lineage>
        <taxon>Eukaryota</taxon>
        <taxon>Sar</taxon>
        <taxon>Alveolata</taxon>
        <taxon>Ciliophora</taxon>
        <taxon>Intramacronucleata</taxon>
        <taxon>Oligohymenophorea</taxon>
        <taxon>Peniculida</taxon>
        <taxon>Parameciidae</taxon>
        <taxon>Paramecium</taxon>
    </lineage>
</organism>
<sequence length="226" mass="27119">MLFYKQQFYRNSEELQSLRRLQIDLQDEQLKELQDDTCEITMKMVSDLLQIIMTPKIGPYQNKNFSFNLDFRINYPYSPPSIFSISDIHHPNIDYRNKQFYLQFIDKQNWKPIYGLFEIIKAMRQTLVNVDFTYIPNQNDCIILAQTVLCPTNQNDDKRLDLLFEMSDNFKINFELNQQSNFIGENEQQQKENSSLNFSQQPTIINLLKTQRHSQNDKIFYIKQKN</sequence>
<evidence type="ECO:0000259" key="1">
    <source>
        <dbReference type="PROSITE" id="PS50127"/>
    </source>
</evidence>
<feature type="domain" description="UBC core" evidence="1">
    <location>
        <begin position="16"/>
        <end position="169"/>
    </location>
</feature>
<accession>A0A8S1L929</accession>
<comment type="caution">
    <text evidence="2">The sequence shown here is derived from an EMBL/GenBank/DDBJ whole genome shotgun (WGS) entry which is preliminary data.</text>
</comment>
<proteinExistence type="predicted"/>
<evidence type="ECO:0000313" key="2">
    <source>
        <dbReference type="EMBL" id="CAD8059274.1"/>
    </source>
</evidence>
<evidence type="ECO:0000313" key="3">
    <source>
        <dbReference type="Proteomes" id="UP000692954"/>
    </source>
</evidence>
<dbReference type="PANTHER" id="PTHR24067">
    <property type="entry name" value="UBIQUITIN-CONJUGATING ENZYME E2"/>
    <property type="match status" value="1"/>
</dbReference>
<dbReference type="SMART" id="SM00212">
    <property type="entry name" value="UBCc"/>
    <property type="match status" value="1"/>
</dbReference>
<dbReference type="OrthoDB" id="304907at2759"/>
<dbReference type="AlphaFoldDB" id="A0A8S1L929"/>
<dbReference type="PROSITE" id="PS50127">
    <property type="entry name" value="UBC_2"/>
    <property type="match status" value="1"/>
</dbReference>
<protein>
    <recommendedName>
        <fullName evidence="1">UBC core domain-containing protein</fullName>
    </recommendedName>
</protein>
<dbReference type="Proteomes" id="UP000692954">
    <property type="component" value="Unassembled WGS sequence"/>
</dbReference>